<evidence type="ECO:0000256" key="1">
    <source>
        <dbReference type="SAM" id="SignalP"/>
    </source>
</evidence>
<dbReference type="RefSeq" id="WP_120317483.1">
    <property type="nucleotide sequence ID" value="NZ_BONH01000040.1"/>
</dbReference>
<sequence length="90" mass="8868">MRKLNGIGKRLAVIGAATLAFAGASAIAATPAHATPGDCTAYLAAQGFGGVEYGLACTLGDLSYTVCSLKLSLLSVPPATADVACRLAAV</sequence>
<feature type="chain" id="PRO_5035198808" evidence="1">
    <location>
        <begin position="35"/>
        <end position="90"/>
    </location>
</feature>
<reference evidence="2 3" key="1">
    <citation type="submission" date="2021-01" db="EMBL/GenBank/DDBJ databases">
        <title>Whole genome shotgun sequence of Catellatospora citrea NBRC 14495.</title>
        <authorList>
            <person name="Komaki H."/>
            <person name="Tamura T."/>
        </authorList>
    </citation>
    <scope>NUCLEOTIDE SEQUENCE [LARGE SCALE GENOMIC DNA]</scope>
    <source>
        <strain evidence="2 3">NBRC 14495</strain>
    </source>
</reference>
<organism evidence="2 3">
    <name type="scientific">Catellatospora citrea</name>
    <dbReference type="NCBI Taxonomy" id="53366"/>
    <lineage>
        <taxon>Bacteria</taxon>
        <taxon>Bacillati</taxon>
        <taxon>Actinomycetota</taxon>
        <taxon>Actinomycetes</taxon>
        <taxon>Micromonosporales</taxon>
        <taxon>Micromonosporaceae</taxon>
        <taxon>Catellatospora</taxon>
    </lineage>
</organism>
<dbReference type="Proteomes" id="UP000659904">
    <property type="component" value="Unassembled WGS sequence"/>
</dbReference>
<evidence type="ECO:0000313" key="2">
    <source>
        <dbReference type="EMBL" id="GIG01554.1"/>
    </source>
</evidence>
<evidence type="ECO:0000313" key="3">
    <source>
        <dbReference type="Proteomes" id="UP000659904"/>
    </source>
</evidence>
<feature type="signal peptide" evidence="1">
    <location>
        <begin position="1"/>
        <end position="34"/>
    </location>
</feature>
<protein>
    <submittedName>
        <fullName evidence="2">Uncharacterized protein</fullName>
    </submittedName>
</protein>
<proteinExistence type="predicted"/>
<dbReference type="EMBL" id="BONH01000040">
    <property type="protein sequence ID" value="GIG01554.1"/>
    <property type="molecule type" value="Genomic_DNA"/>
</dbReference>
<dbReference type="AlphaFoldDB" id="A0A8J3KQH9"/>
<gene>
    <name evidence="2" type="ORF">Cci01nite_66470</name>
</gene>
<accession>A0A8J3KQH9</accession>
<keyword evidence="1" id="KW-0732">Signal</keyword>
<keyword evidence="3" id="KW-1185">Reference proteome</keyword>
<name>A0A8J3KQH9_9ACTN</name>
<comment type="caution">
    <text evidence="2">The sequence shown here is derived from an EMBL/GenBank/DDBJ whole genome shotgun (WGS) entry which is preliminary data.</text>
</comment>